<reference evidence="3" key="1">
    <citation type="journal article" date="2019" name="Int. J. Syst. Evol. Microbiol.">
        <title>The Global Catalogue of Microorganisms (GCM) 10K type strain sequencing project: providing services to taxonomists for standard genome sequencing and annotation.</title>
        <authorList>
            <consortium name="The Broad Institute Genomics Platform"/>
            <consortium name="The Broad Institute Genome Sequencing Center for Infectious Disease"/>
            <person name="Wu L."/>
            <person name="Ma J."/>
        </authorList>
    </citation>
    <scope>NUCLEOTIDE SEQUENCE [LARGE SCALE GENOMIC DNA]</scope>
    <source>
        <strain evidence="3">KCTC 32239</strain>
    </source>
</reference>
<evidence type="ECO:0000256" key="1">
    <source>
        <dbReference type="SAM" id="MobiDB-lite"/>
    </source>
</evidence>
<gene>
    <name evidence="2" type="ORF">GCM10011613_11860</name>
</gene>
<dbReference type="EMBL" id="BMYZ01000001">
    <property type="protein sequence ID" value="GGY69172.1"/>
    <property type="molecule type" value="Genomic_DNA"/>
</dbReference>
<proteinExistence type="predicted"/>
<feature type="region of interest" description="Disordered" evidence="1">
    <location>
        <begin position="1"/>
        <end position="28"/>
    </location>
</feature>
<name>A0ABQ3AZG8_9GAMM</name>
<evidence type="ECO:0000313" key="2">
    <source>
        <dbReference type="EMBL" id="GGY69172.1"/>
    </source>
</evidence>
<comment type="caution">
    <text evidence="2">The sequence shown here is derived from an EMBL/GenBank/DDBJ whole genome shotgun (WGS) entry which is preliminary data.</text>
</comment>
<evidence type="ECO:0000313" key="3">
    <source>
        <dbReference type="Proteomes" id="UP000619761"/>
    </source>
</evidence>
<organism evidence="2 3">
    <name type="scientific">Cellvibrio zantedeschiae</name>
    <dbReference type="NCBI Taxonomy" id="1237077"/>
    <lineage>
        <taxon>Bacteria</taxon>
        <taxon>Pseudomonadati</taxon>
        <taxon>Pseudomonadota</taxon>
        <taxon>Gammaproteobacteria</taxon>
        <taxon>Cellvibrionales</taxon>
        <taxon>Cellvibrionaceae</taxon>
        <taxon>Cellvibrio</taxon>
    </lineage>
</organism>
<protein>
    <submittedName>
        <fullName evidence="2">Uncharacterized protein</fullName>
    </submittedName>
</protein>
<accession>A0ABQ3AZG8</accession>
<keyword evidence="3" id="KW-1185">Reference proteome</keyword>
<sequence>MHDMAAMSHADDVEHHADHSPQKHHTSDCCKNMGHCAMGSCSLATANSNPILWVLKSTTLVVDFYSGKLPAPHISSLYRPPIFS</sequence>
<dbReference type="Proteomes" id="UP000619761">
    <property type="component" value="Unassembled WGS sequence"/>
</dbReference>